<sequence>MLKGVSIVLVALTVALWLAQFFLPAHGIGVATGLVIYLVAWWIVLFTILPLGVRGQHEDHEVVAGTEPGAPVDPGLKRKAWLTTVVASIVWLLIFAVVEFSLIDVNSLPFPR</sequence>
<feature type="transmembrane region" description="Helical" evidence="1">
    <location>
        <begin position="80"/>
        <end position="103"/>
    </location>
</feature>
<gene>
    <name evidence="2" type="ORF">V0U35_12725</name>
</gene>
<keyword evidence="1" id="KW-1133">Transmembrane helix</keyword>
<reference evidence="2 3" key="1">
    <citation type="submission" date="2024-01" db="EMBL/GenBank/DDBJ databases">
        <title>Hyphobacterium bacterium isolated from marine sediment.</title>
        <authorList>
            <person name="Zhao S."/>
        </authorList>
    </citation>
    <scope>NUCLEOTIDE SEQUENCE [LARGE SCALE GENOMIC DNA]</scope>
    <source>
        <strain evidence="2 3">Y60-23</strain>
    </source>
</reference>
<proteinExistence type="predicted"/>
<keyword evidence="3" id="KW-1185">Reference proteome</keyword>
<dbReference type="EMBL" id="JAZDRO010000006">
    <property type="protein sequence ID" value="MEE2567545.1"/>
    <property type="molecule type" value="Genomic_DNA"/>
</dbReference>
<evidence type="ECO:0000256" key="1">
    <source>
        <dbReference type="SAM" id="Phobius"/>
    </source>
</evidence>
<protein>
    <submittedName>
        <fullName evidence="2">DUF1467 family protein</fullName>
    </submittedName>
</protein>
<organism evidence="2 3">
    <name type="scientific">Hyphobacterium marinum</name>
    <dbReference type="NCBI Taxonomy" id="3116574"/>
    <lineage>
        <taxon>Bacteria</taxon>
        <taxon>Pseudomonadati</taxon>
        <taxon>Pseudomonadota</taxon>
        <taxon>Alphaproteobacteria</taxon>
        <taxon>Maricaulales</taxon>
        <taxon>Maricaulaceae</taxon>
        <taxon>Hyphobacterium</taxon>
    </lineage>
</organism>
<dbReference type="RefSeq" id="WP_330197111.1">
    <property type="nucleotide sequence ID" value="NZ_JAZDRO010000006.1"/>
</dbReference>
<dbReference type="Pfam" id="PF07330">
    <property type="entry name" value="DUF1467"/>
    <property type="match status" value="1"/>
</dbReference>
<dbReference type="InterPro" id="IPR009935">
    <property type="entry name" value="DUF1467"/>
</dbReference>
<name>A0ABU7M193_9PROT</name>
<evidence type="ECO:0000313" key="2">
    <source>
        <dbReference type="EMBL" id="MEE2567545.1"/>
    </source>
</evidence>
<keyword evidence="1" id="KW-0472">Membrane</keyword>
<evidence type="ECO:0000313" key="3">
    <source>
        <dbReference type="Proteomes" id="UP001310692"/>
    </source>
</evidence>
<accession>A0ABU7M193</accession>
<feature type="transmembrane region" description="Helical" evidence="1">
    <location>
        <begin position="34"/>
        <end position="53"/>
    </location>
</feature>
<dbReference type="Proteomes" id="UP001310692">
    <property type="component" value="Unassembled WGS sequence"/>
</dbReference>
<keyword evidence="1" id="KW-0812">Transmembrane</keyword>
<comment type="caution">
    <text evidence="2">The sequence shown here is derived from an EMBL/GenBank/DDBJ whole genome shotgun (WGS) entry which is preliminary data.</text>
</comment>